<comment type="caution">
    <text evidence="1">The sequence shown here is derived from an EMBL/GenBank/DDBJ whole genome shotgun (WGS) entry which is preliminary data.</text>
</comment>
<keyword evidence="2" id="KW-1185">Reference proteome</keyword>
<dbReference type="PANTHER" id="PTHR31635:SF196">
    <property type="entry name" value="REVERSE TRANSCRIPTASE DOMAIN-CONTAINING PROTEIN-RELATED"/>
    <property type="match status" value="1"/>
</dbReference>
<reference evidence="1 2" key="1">
    <citation type="journal article" date="2021" name="Plant Biotechnol. J.">
        <title>Multi-omics assisted identification of the key and species-specific regulatory components of drought-tolerant mechanisms in Gossypium stocksii.</title>
        <authorList>
            <person name="Yu D."/>
            <person name="Ke L."/>
            <person name="Zhang D."/>
            <person name="Wu Y."/>
            <person name="Sun Y."/>
            <person name="Mei J."/>
            <person name="Sun J."/>
            <person name="Sun Y."/>
        </authorList>
    </citation>
    <scope>NUCLEOTIDE SEQUENCE [LARGE SCALE GENOMIC DNA]</scope>
    <source>
        <strain evidence="2">cv. E1</strain>
        <tissue evidence="1">Leaf</tissue>
    </source>
</reference>
<evidence type="ECO:0000313" key="2">
    <source>
        <dbReference type="Proteomes" id="UP000828251"/>
    </source>
</evidence>
<proteinExistence type="predicted"/>
<name>A0A9D3WJV7_9ROSI</name>
<evidence type="ECO:0008006" key="3">
    <source>
        <dbReference type="Google" id="ProtNLM"/>
    </source>
</evidence>
<accession>A0A9D3WJV7</accession>
<dbReference type="OrthoDB" id="1002389at2759"/>
<organism evidence="1 2">
    <name type="scientific">Gossypium stocksii</name>
    <dbReference type="NCBI Taxonomy" id="47602"/>
    <lineage>
        <taxon>Eukaryota</taxon>
        <taxon>Viridiplantae</taxon>
        <taxon>Streptophyta</taxon>
        <taxon>Embryophyta</taxon>
        <taxon>Tracheophyta</taxon>
        <taxon>Spermatophyta</taxon>
        <taxon>Magnoliopsida</taxon>
        <taxon>eudicotyledons</taxon>
        <taxon>Gunneridae</taxon>
        <taxon>Pentapetalae</taxon>
        <taxon>rosids</taxon>
        <taxon>malvids</taxon>
        <taxon>Malvales</taxon>
        <taxon>Malvaceae</taxon>
        <taxon>Malvoideae</taxon>
        <taxon>Gossypium</taxon>
    </lineage>
</organism>
<gene>
    <name evidence="1" type="ORF">J1N35_002640</name>
</gene>
<dbReference type="PANTHER" id="PTHR31635">
    <property type="entry name" value="REVERSE TRANSCRIPTASE DOMAIN-CONTAINING PROTEIN-RELATED"/>
    <property type="match status" value="1"/>
</dbReference>
<dbReference type="Proteomes" id="UP000828251">
    <property type="component" value="Unassembled WGS sequence"/>
</dbReference>
<dbReference type="EMBL" id="JAIQCV010000001">
    <property type="protein sequence ID" value="KAH1131262.1"/>
    <property type="molecule type" value="Genomic_DNA"/>
</dbReference>
<dbReference type="AlphaFoldDB" id="A0A9D3WJV7"/>
<protein>
    <recommendedName>
        <fullName evidence="3">Reverse transcriptase domain-containing protein</fullName>
    </recommendedName>
</protein>
<sequence>MNRWLNKEFTEDEIMGAFKLMDPRKTPGIDGLLGSFFKEHWPTVGADVLSLCHYILNGNKSAEYINEIMIVLIPNITNPCEIANFRLISLCRVIYKIVSKTLANRLKNVLPLCISQN</sequence>
<evidence type="ECO:0000313" key="1">
    <source>
        <dbReference type="EMBL" id="KAH1131262.1"/>
    </source>
</evidence>